<dbReference type="CDD" id="cd05233">
    <property type="entry name" value="SDR_c"/>
    <property type="match status" value="1"/>
</dbReference>
<evidence type="ECO:0000313" key="4">
    <source>
        <dbReference type="Proteomes" id="UP000464524"/>
    </source>
</evidence>
<dbReference type="PROSITE" id="PS00061">
    <property type="entry name" value="ADH_SHORT"/>
    <property type="match status" value="1"/>
</dbReference>
<evidence type="ECO:0000313" key="3">
    <source>
        <dbReference type="EMBL" id="QHJ10222.1"/>
    </source>
</evidence>
<dbReference type="InterPro" id="IPR002347">
    <property type="entry name" value="SDR_fam"/>
</dbReference>
<evidence type="ECO:0000256" key="2">
    <source>
        <dbReference type="ARBA" id="ARBA00023002"/>
    </source>
</evidence>
<dbReference type="SUPFAM" id="SSF51735">
    <property type="entry name" value="NAD(P)-binding Rossmann-fold domains"/>
    <property type="match status" value="1"/>
</dbReference>
<accession>A0A857JG39</accession>
<dbReference type="AlphaFoldDB" id="A0A857JG39"/>
<gene>
    <name evidence="3" type="ORF">FX988_00434</name>
</gene>
<dbReference type="OrthoDB" id="9787298at2"/>
<name>A0A857JG39_9ALTE</name>
<reference evidence="3 4" key="1">
    <citation type="submission" date="2019-12" db="EMBL/GenBank/DDBJ databases">
        <title>Genome sequencing and assembly of endphytes of Porphyra tenera.</title>
        <authorList>
            <person name="Park J.M."/>
            <person name="Shin R."/>
            <person name="Jo S.H."/>
        </authorList>
    </citation>
    <scope>NUCLEOTIDE SEQUENCE [LARGE SCALE GENOMIC DNA]</scope>
    <source>
        <strain evidence="3 4">GPM4</strain>
    </source>
</reference>
<keyword evidence="4" id="KW-1185">Reference proteome</keyword>
<dbReference type="Proteomes" id="UP000464524">
    <property type="component" value="Chromosome"/>
</dbReference>
<organism evidence="3 4">
    <name type="scientific">Paraglaciecola mesophila</name>
    <dbReference type="NCBI Taxonomy" id="197222"/>
    <lineage>
        <taxon>Bacteria</taxon>
        <taxon>Pseudomonadati</taxon>
        <taxon>Pseudomonadota</taxon>
        <taxon>Gammaproteobacteria</taxon>
        <taxon>Alteromonadales</taxon>
        <taxon>Alteromonadaceae</taxon>
        <taxon>Paraglaciecola</taxon>
    </lineage>
</organism>
<dbReference type="InterPro" id="IPR020904">
    <property type="entry name" value="Sc_DH/Rdtase_CS"/>
</dbReference>
<dbReference type="RefSeq" id="WP_160178134.1">
    <property type="nucleotide sequence ID" value="NZ_CP047656.1"/>
</dbReference>
<dbReference type="NCBIfam" id="NF005559">
    <property type="entry name" value="PRK07231.1"/>
    <property type="match status" value="1"/>
</dbReference>
<dbReference type="PANTHER" id="PTHR24321:SF8">
    <property type="entry name" value="ESTRADIOL 17-BETA-DEHYDROGENASE 8-RELATED"/>
    <property type="match status" value="1"/>
</dbReference>
<dbReference type="EC" id="1.1.1.385" evidence="3"/>
<dbReference type="PRINTS" id="PR00080">
    <property type="entry name" value="SDRFAMILY"/>
</dbReference>
<dbReference type="FunFam" id="3.40.50.720:FF:000084">
    <property type="entry name" value="Short-chain dehydrogenase reductase"/>
    <property type="match status" value="1"/>
</dbReference>
<dbReference type="EMBL" id="CP047656">
    <property type="protein sequence ID" value="QHJ10222.1"/>
    <property type="molecule type" value="Genomic_DNA"/>
</dbReference>
<dbReference type="GO" id="GO:0016491">
    <property type="term" value="F:oxidoreductase activity"/>
    <property type="evidence" value="ECO:0007669"/>
    <property type="project" value="UniProtKB-KW"/>
</dbReference>
<sequence length="254" mass="26860">MSDNSVAGKHILITGGASGIGAESALLLSKRGANITIGDLNEPDGNALVQRINDEGGQARFCKVDVSVSESVEVLFRTAISDLGNIDVVINNAGIDHDPKFMLEIDDATFHKNIAVNVNGVWYCMKHALAHMMGNGGGHIINISSVAGIRAAPTLSAYSAAKHAVVGLTKTAAVEYARHNIRFNAVCPSFVRTPMVENVLSKLDERGQKALVRANPMKRLGEPQEIAGAIAWLCTPESSFMTGHTVVLDGGMTA</sequence>
<comment type="similarity">
    <text evidence="1">Belongs to the short-chain dehydrogenases/reductases (SDR) family.</text>
</comment>
<dbReference type="PANTHER" id="PTHR24321">
    <property type="entry name" value="DEHYDROGENASES, SHORT CHAIN"/>
    <property type="match status" value="1"/>
</dbReference>
<proteinExistence type="inferred from homology"/>
<protein>
    <submittedName>
        <fullName evidence="3">Dihydroanticapsin 7-dehydrogenase</fullName>
        <ecNumber evidence="3">1.1.1.385</ecNumber>
    </submittedName>
</protein>
<dbReference type="Pfam" id="PF13561">
    <property type="entry name" value="adh_short_C2"/>
    <property type="match status" value="1"/>
</dbReference>
<keyword evidence="2 3" id="KW-0560">Oxidoreductase</keyword>
<dbReference type="KEGG" id="pmes:FX988_00434"/>
<dbReference type="InterPro" id="IPR036291">
    <property type="entry name" value="NAD(P)-bd_dom_sf"/>
</dbReference>
<dbReference type="Gene3D" id="3.40.50.720">
    <property type="entry name" value="NAD(P)-binding Rossmann-like Domain"/>
    <property type="match status" value="1"/>
</dbReference>
<dbReference type="PRINTS" id="PR00081">
    <property type="entry name" value="GDHRDH"/>
</dbReference>
<evidence type="ECO:0000256" key="1">
    <source>
        <dbReference type="ARBA" id="ARBA00006484"/>
    </source>
</evidence>